<evidence type="ECO:0000313" key="2">
    <source>
        <dbReference type="Proteomes" id="UP001501115"/>
    </source>
</evidence>
<dbReference type="Proteomes" id="UP001501115">
    <property type="component" value="Unassembled WGS sequence"/>
</dbReference>
<comment type="caution">
    <text evidence="1">The sequence shown here is derived from an EMBL/GenBank/DDBJ whole genome shotgun (WGS) entry which is preliminary data.</text>
</comment>
<name>A0ABP8HI30_9ACTN</name>
<proteinExistence type="predicted"/>
<keyword evidence="2" id="KW-1185">Reference proteome</keyword>
<reference evidence="2" key="1">
    <citation type="journal article" date="2019" name="Int. J. Syst. Evol. Microbiol.">
        <title>The Global Catalogue of Microorganisms (GCM) 10K type strain sequencing project: providing services to taxonomists for standard genome sequencing and annotation.</title>
        <authorList>
            <consortium name="The Broad Institute Genomics Platform"/>
            <consortium name="The Broad Institute Genome Sequencing Center for Infectious Disease"/>
            <person name="Wu L."/>
            <person name="Ma J."/>
        </authorList>
    </citation>
    <scope>NUCLEOTIDE SEQUENCE [LARGE SCALE GENOMIC DNA]</scope>
    <source>
        <strain evidence="2">JCM 31290</strain>
    </source>
</reference>
<sequence length="101" mass="11375">MCGIDRPASSAEFAEVETAIGGMRTTMGTLLLEAPEEIRALADAVYVQTRFLHRELVRGDFEERRRISTGRRLRKAYEGLLAACRRSLQDAEYTGPEMELP</sequence>
<accession>A0ABP8HI30</accession>
<protein>
    <submittedName>
        <fullName evidence="1">Uncharacterized protein</fullName>
    </submittedName>
</protein>
<organism evidence="1 2">
    <name type="scientific">Streptomyces venetus</name>
    <dbReference type="NCBI Taxonomy" id="1701086"/>
    <lineage>
        <taxon>Bacteria</taxon>
        <taxon>Bacillati</taxon>
        <taxon>Actinomycetota</taxon>
        <taxon>Actinomycetes</taxon>
        <taxon>Kitasatosporales</taxon>
        <taxon>Streptomycetaceae</taxon>
        <taxon>Streptomyces</taxon>
    </lineage>
</organism>
<dbReference type="EMBL" id="BAABET010000017">
    <property type="protein sequence ID" value="GAA4339646.1"/>
    <property type="molecule type" value="Genomic_DNA"/>
</dbReference>
<gene>
    <name evidence="1" type="ORF">GCM10023086_74790</name>
</gene>
<evidence type="ECO:0000313" key="1">
    <source>
        <dbReference type="EMBL" id="GAA4339646.1"/>
    </source>
</evidence>